<gene>
    <name evidence="2" type="ORF">PGT21_006438</name>
    <name evidence="1" type="ORF">PGTUg99_029047</name>
</gene>
<dbReference type="PANTHER" id="PTHR33069:SF3">
    <property type="entry name" value="DYNEIN HEAVY CHAIN TAIL DOMAIN-CONTAINING PROTEIN"/>
    <property type="match status" value="1"/>
</dbReference>
<reference evidence="3 4" key="1">
    <citation type="submission" date="2019-05" db="EMBL/GenBank/DDBJ databases">
        <title>Emergence of the Ug99 lineage of the wheat stem rust pathogen through somatic hybridization.</title>
        <authorList>
            <person name="Li F."/>
            <person name="Upadhyaya N.M."/>
            <person name="Sperschneider J."/>
            <person name="Matny O."/>
            <person name="Nguyen-Phuc H."/>
            <person name="Mago R."/>
            <person name="Raley C."/>
            <person name="Miller M.E."/>
            <person name="Silverstein K.A.T."/>
            <person name="Henningsen E."/>
            <person name="Hirsch C.D."/>
            <person name="Visser B."/>
            <person name="Pretorius Z.A."/>
            <person name="Steffenson B.J."/>
            <person name="Schwessinger B."/>
            <person name="Dodds P.N."/>
            <person name="Figueroa M."/>
        </authorList>
    </citation>
    <scope>NUCLEOTIDE SEQUENCE [LARGE SCALE GENOMIC DNA]</scope>
    <source>
        <strain evidence="2">21-0</strain>
        <strain evidence="1 4">Ug99</strain>
    </source>
</reference>
<proteinExistence type="predicted"/>
<organism evidence="1 4">
    <name type="scientific">Puccinia graminis f. sp. tritici</name>
    <dbReference type="NCBI Taxonomy" id="56615"/>
    <lineage>
        <taxon>Eukaryota</taxon>
        <taxon>Fungi</taxon>
        <taxon>Dikarya</taxon>
        <taxon>Basidiomycota</taxon>
        <taxon>Pucciniomycotina</taxon>
        <taxon>Pucciniomycetes</taxon>
        <taxon>Pucciniales</taxon>
        <taxon>Pucciniaceae</taxon>
        <taxon>Puccinia</taxon>
    </lineage>
</organism>
<dbReference type="EMBL" id="VDEP01000473">
    <property type="protein sequence ID" value="KAA1074186.1"/>
    <property type="molecule type" value="Genomic_DNA"/>
</dbReference>
<evidence type="ECO:0000313" key="1">
    <source>
        <dbReference type="EMBL" id="KAA1074186.1"/>
    </source>
</evidence>
<protein>
    <submittedName>
        <fullName evidence="1">Uncharacterized protein</fullName>
    </submittedName>
</protein>
<evidence type="ECO:0000313" key="2">
    <source>
        <dbReference type="EMBL" id="KAA1090598.1"/>
    </source>
</evidence>
<dbReference type="Proteomes" id="UP000324748">
    <property type="component" value="Unassembled WGS sequence"/>
</dbReference>
<comment type="caution">
    <text evidence="1">The sequence shown here is derived from an EMBL/GenBank/DDBJ whole genome shotgun (WGS) entry which is preliminary data.</text>
</comment>
<sequence length="396" mass="45637">MFNPYDYPDTPDLKQCDWHQADLAIKGFELLDAHSFHWPSTFTRETPADLSIDRLRSKKDIYTQLHSSLLPLLQQHFNRIAEDLDDLIGLRKDPRPKIQRVLEIQPNLHQILDQVIRAIQEIIPGNVPQPSPTNDQHFEEFKCYRLDGLVDCIRGRLELNISDFLYASRKIIEELKLPGWKARPTTLKSRPYLDSAFDCTIKWLKGSELQIILDAWEDSSRSLDNVSADNTYFHLTHPAFAPPRSQAATQLVRSTTPIIKLSNLFFDKLSRYQQMGRKQLPSFTEMSSHQLYSLQISSEQFRSALSQLVSHLQEVDDDPPALDSYYVIRDIQSLSTCFRSLVPLVELYIAPLFPDVNGVSSQVYSKSWFITWNTLFFTATHNAIQAATVFAQNNHL</sequence>
<dbReference type="EMBL" id="VSWC01000092">
    <property type="protein sequence ID" value="KAA1090598.1"/>
    <property type="molecule type" value="Genomic_DNA"/>
</dbReference>
<dbReference type="PANTHER" id="PTHR33069">
    <property type="entry name" value="CHROMOSOME 7, WHOLE GENOME SHOTGUN SEQUENCE-RELATED"/>
    <property type="match status" value="1"/>
</dbReference>
<name>A0A5B0MD82_PUCGR</name>
<dbReference type="AlphaFoldDB" id="A0A5B0MD82"/>
<accession>A0A5B0MD82</accession>
<dbReference type="Proteomes" id="UP000325313">
    <property type="component" value="Unassembled WGS sequence"/>
</dbReference>
<evidence type="ECO:0000313" key="4">
    <source>
        <dbReference type="Proteomes" id="UP000325313"/>
    </source>
</evidence>
<keyword evidence="3" id="KW-1185">Reference proteome</keyword>
<dbReference type="OrthoDB" id="2508928at2759"/>
<evidence type="ECO:0000313" key="3">
    <source>
        <dbReference type="Proteomes" id="UP000324748"/>
    </source>
</evidence>